<dbReference type="GO" id="GO:0005743">
    <property type="term" value="C:mitochondrial inner membrane"/>
    <property type="evidence" value="ECO:0007669"/>
    <property type="project" value="UniProtKB-SubCell"/>
</dbReference>
<comment type="subcellular location">
    <subcellularLocation>
        <location evidence="1">Mitochondrion inner membrane</location>
        <topology evidence="1">Peripheral membrane protein</topology>
        <orientation evidence="1">Matrix side</orientation>
    </subcellularLocation>
</comment>
<evidence type="ECO:0000259" key="13">
    <source>
        <dbReference type="Pfam" id="PF00675"/>
    </source>
</evidence>
<dbReference type="InterPro" id="IPR011765">
    <property type="entry name" value="Pept_M16_N"/>
</dbReference>
<keyword evidence="15" id="KW-1185">Reference proteome</keyword>
<dbReference type="GO" id="GO:0046872">
    <property type="term" value="F:metal ion binding"/>
    <property type="evidence" value="ECO:0007669"/>
    <property type="project" value="InterPro"/>
</dbReference>
<dbReference type="Pfam" id="PF00675">
    <property type="entry name" value="Peptidase_M16"/>
    <property type="match status" value="1"/>
</dbReference>
<keyword evidence="4" id="KW-0999">Mitochondrion inner membrane</keyword>
<evidence type="ECO:0000313" key="15">
    <source>
        <dbReference type="Proteomes" id="UP000076874"/>
    </source>
</evidence>
<evidence type="ECO:0000256" key="1">
    <source>
        <dbReference type="ARBA" id="ARBA00004443"/>
    </source>
</evidence>
<evidence type="ECO:0000256" key="9">
    <source>
        <dbReference type="ARBA" id="ARBA00038146"/>
    </source>
</evidence>
<evidence type="ECO:0000256" key="11">
    <source>
        <dbReference type="ARBA" id="ARBA00041372"/>
    </source>
</evidence>
<comment type="similarity">
    <text evidence="9">Belongs to the peptidase M16 family. UQCRC2/QCR2 subfamily.</text>
</comment>
<keyword evidence="7" id="KW-0496">Mitochondrion</keyword>
<proteinExistence type="inferred from homology"/>
<gene>
    <name evidence="14" type="ORF">SPI_00064</name>
</gene>
<dbReference type="PANTHER" id="PTHR11851">
    <property type="entry name" value="METALLOPROTEASE"/>
    <property type="match status" value="1"/>
</dbReference>
<feature type="region of interest" description="Disordered" evidence="12">
    <location>
        <begin position="164"/>
        <end position="193"/>
    </location>
</feature>
<dbReference type="Gene3D" id="3.30.830.10">
    <property type="entry name" value="Metalloenzyme, LuxS/M16 peptidase-like"/>
    <property type="match status" value="1"/>
</dbReference>
<reference evidence="14 15" key="1">
    <citation type="journal article" date="2016" name="Genome Biol. Evol.">
        <title>Divergent and convergent evolution of fungal pathogenicity.</title>
        <authorList>
            <person name="Shang Y."/>
            <person name="Xiao G."/>
            <person name="Zheng P."/>
            <person name="Cen K."/>
            <person name="Zhan S."/>
            <person name="Wang C."/>
        </authorList>
    </citation>
    <scope>NUCLEOTIDE SEQUENCE [LARGE SCALE GENOMIC DNA]</scope>
    <source>
        <strain evidence="14 15">RCEF 264</strain>
    </source>
</reference>
<evidence type="ECO:0000256" key="4">
    <source>
        <dbReference type="ARBA" id="ARBA00022792"/>
    </source>
</evidence>
<dbReference type="STRING" id="1081102.A0A167ZSW2"/>
<dbReference type="EMBL" id="AZHD01000001">
    <property type="protein sequence ID" value="OAA67869.1"/>
    <property type="molecule type" value="Genomic_DNA"/>
</dbReference>
<evidence type="ECO:0000256" key="8">
    <source>
        <dbReference type="ARBA" id="ARBA00023136"/>
    </source>
</evidence>
<evidence type="ECO:0000256" key="12">
    <source>
        <dbReference type="SAM" id="MobiDB-lite"/>
    </source>
</evidence>
<dbReference type="SUPFAM" id="SSF63411">
    <property type="entry name" value="LuxS/MPP-like metallohydrolase"/>
    <property type="match status" value="2"/>
</dbReference>
<dbReference type="OrthoDB" id="6369905at2759"/>
<evidence type="ECO:0000256" key="10">
    <source>
        <dbReference type="ARBA" id="ARBA00040751"/>
    </source>
</evidence>
<keyword evidence="3" id="KW-0679">Respiratory chain</keyword>
<dbReference type="PANTHER" id="PTHR11851:SF209">
    <property type="entry name" value="CYTOCHROME B-C1 COMPLEX SUBUNIT 2, MITOCHONDRIAL"/>
    <property type="match status" value="1"/>
</dbReference>
<dbReference type="InterPro" id="IPR011249">
    <property type="entry name" value="Metalloenz_LuxS/M16"/>
</dbReference>
<evidence type="ECO:0000256" key="7">
    <source>
        <dbReference type="ARBA" id="ARBA00023128"/>
    </source>
</evidence>
<evidence type="ECO:0000256" key="3">
    <source>
        <dbReference type="ARBA" id="ARBA00022660"/>
    </source>
</evidence>
<organism evidence="14 15">
    <name type="scientific">Niveomyces insectorum RCEF 264</name>
    <dbReference type="NCBI Taxonomy" id="1081102"/>
    <lineage>
        <taxon>Eukaryota</taxon>
        <taxon>Fungi</taxon>
        <taxon>Dikarya</taxon>
        <taxon>Ascomycota</taxon>
        <taxon>Pezizomycotina</taxon>
        <taxon>Sordariomycetes</taxon>
        <taxon>Hypocreomycetidae</taxon>
        <taxon>Hypocreales</taxon>
        <taxon>Cordycipitaceae</taxon>
        <taxon>Niveomyces</taxon>
    </lineage>
</organism>
<keyword evidence="5" id="KW-0809">Transit peptide</keyword>
<accession>A0A167ZSW2</accession>
<evidence type="ECO:0000256" key="5">
    <source>
        <dbReference type="ARBA" id="ARBA00022946"/>
    </source>
</evidence>
<evidence type="ECO:0000256" key="2">
    <source>
        <dbReference type="ARBA" id="ARBA00022448"/>
    </source>
</evidence>
<keyword evidence="6" id="KW-0249">Electron transport</keyword>
<name>A0A167ZSW2_9HYPO</name>
<protein>
    <recommendedName>
        <fullName evidence="10">Cytochrome b-c1 complex subunit 2, mitochondrial</fullName>
    </recommendedName>
    <alternativeName>
        <fullName evidence="11">Core protein II</fullName>
    </alternativeName>
</protein>
<keyword evidence="8" id="KW-0472">Membrane</keyword>
<evidence type="ECO:0000256" key="6">
    <source>
        <dbReference type="ARBA" id="ARBA00022982"/>
    </source>
</evidence>
<dbReference type="Proteomes" id="UP000076874">
    <property type="component" value="Unassembled WGS sequence"/>
</dbReference>
<feature type="domain" description="Peptidase M16 N-terminal" evidence="13">
    <location>
        <begin position="63"/>
        <end position="160"/>
    </location>
</feature>
<sequence>MLSRSAVSRASQLALRRQAAHRPATRGYAAAAAAVSTSSSASSSSSVSSTAAFEPTNIGGITVVSKDPQGPATKLAVVAKAGTRYQPAPGLTAGLEGFAFKNTLKRSALRITRESELLGGQLTAYHTREAIVLEANFLREHLPYFTELLGEVISQTKFTNLPAPEAGQVRCRPARRGPGRRPRRRLRGEPLYPSATTPLGNYLHEDNIATFAETAYARPNFALVADGATQVALAKWVEPFFKGVPSAAGATSTPAASAYYGGQQRTASGAGNAVVVAFRGGGGQDVAKAVAKAKFDALTAQEPGSAAVTATAVLHGLAPFQPGAASKSFEAVTGDKLKALAKKLVEGKATYAAVGDLHVLPFAEDIGLTV</sequence>
<dbReference type="AlphaFoldDB" id="A0A167ZSW2"/>
<dbReference type="InterPro" id="IPR050361">
    <property type="entry name" value="MPP/UQCRC_Complex"/>
</dbReference>
<keyword evidence="2" id="KW-0813">Transport</keyword>
<feature type="compositionally biased region" description="Basic residues" evidence="12">
    <location>
        <begin position="172"/>
        <end position="186"/>
    </location>
</feature>
<evidence type="ECO:0000313" key="14">
    <source>
        <dbReference type="EMBL" id="OAA67869.1"/>
    </source>
</evidence>
<comment type="caution">
    <text evidence="14">The sequence shown here is derived from an EMBL/GenBank/DDBJ whole genome shotgun (WGS) entry which is preliminary data.</text>
</comment>